<dbReference type="CDD" id="cd00130">
    <property type="entry name" value="PAS"/>
    <property type="match status" value="4"/>
</dbReference>
<evidence type="ECO:0000259" key="3">
    <source>
        <dbReference type="PROSITE" id="PS50883"/>
    </source>
</evidence>
<dbReference type="SMART" id="SM00065">
    <property type="entry name" value="GAF"/>
    <property type="match status" value="1"/>
</dbReference>
<dbReference type="SUPFAM" id="SSF55785">
    <property type="entry name" value="PYP-like sensor domain (PAS domain)"/>
    <property type="match status" value="4"/>
</dbReference>
<sequence length="1111" mass="122224">MIPAALPPDEAARLAALHQLGVLDTPAEAAFDALTAAAAALCGVPIALVSLVDGQRQWFKARVGLTADETPREQAFCAHTILGTEVFEVADALLDPRFAGNPLVTGEPGIRFYAGAPVRLAGGAAVGTVCVIDRVPRHLTATQREALAQLATAAAALLDLRRDAHTLAKSEARYRALAELSPVGLFAGDAHGDCTYTNPCWQEIHGLTLERSLGLGWMQSVEAAELARLGRAWEQAVQSRGLFDEVMTVRRTDGTVRAVRSRSAPQFDAQGRMTGFVGLAEDVTEARTQQERLLDERQYLASVIESTGVGTWEWHVPSGAMRINERWADILGYRLEELEPLSLQTWQRLVDPDDLPQAQAAVQRHLSGETPQYRCEFRMRHKAGHWVSVLAVGRVLTRSADGAPEWAFGTHLDFSEQVRDREAALQAHRRMELALEGGAVGLWEYDLARNTLSWQRGLFGLYGLPEDTARLEYTEWLALLHPDDRPRVQAELQEVLAGHRGYDMHFRVLRQDGSVRHMHSMARARLDARGRIAGLLGATWDNTELQELGAELAEQHELMRVTLKSIADGVITTDAAGCVTWLNPAAERKTGWTAAEALGRPLSEVFVLRSEETHALVASPVEACLAGAEAGPSHPLAVLHGRQGERFGIEDSAAPIRNAQGRLLGAVLVFHDVTEQRRLSSEMTYRAKHDALTGLVNRQEFEARLRRALEQTRHEPVCHTLLFIDLDQFKLVNDACGHPVGDLLLKQVAQLIGGVVRSRDTLARLGGDEFAALMEQCTREQALRVAQQICDRMDAFRFVHDGRRFRIGASIGLVQVDARWPDLSDLLKAADAACYAAKEAGRNRVHTWYESDRMILERSGDMQWATRLAQALDEDRMVLFGQRLQPLGAQPEGLHLEALVRMRQPDGSLTLPGSFMPATERFGLAPRLDRWVVREALAWLDAHGTGCGLASLHVNLSAQSLADATFRADIVRLLEQAGEATCEALCFEITETVALANLGELALFVDRVRECGARVAVDDFGAGASHFGYLRSLKVDLIKVDGQFIKGMLRDPLDDASVRGFLEVARVLGVQTVAEFVDEPAVLNRVRDLGFDYAQGFHIARPEPLTPCMAS</sequence>
<dbReference type="SUPFAM" id="SSF55781">
    <property type="entry name" value="GAF domain-like"/>
    <property type="match status" value="1"/>
</dbReference>
<dbReference type="CDD" id="cd01948">
    <property type="entry name" value="EAL"/>
    <property type="match status" value="1"/>
</dbReference>
<feature type="domain" description="PAS" evidence="1">
    <location>
        <begin position="296"/>
        <end position="369"/>
    </location>
</feature>
<dbReference type="PROSITE" id="PS50883">
    <property type="entry name" value="EAL"/>
    <property type="match status" value="1"/>
</dbReference>
<dbReference type="EMBL" id="JBIGIB010000004">
    <property type="protein sequence ID" value="MFG6468048.1"/>
    <property type="molecule type" value="Genomic_DNA"/>
</dbReference>
<comment type="caution">
    <text evidence="5">The sequence shown here is derived from an EMBL/GenBank/DDBJ whole genome shotgun (WGS) entry which is preliminary data.</text>
</comment>
<dbReference type="Gene3D" id="3.30.450.20">
    <property type="entry name" value="PAS domain"/>
    <property type="match status" value="4"/>
</dbReference>
<dbReference type="Gene3D" id="3.30.450.40">
    <property type="match status" value="1"/>
</dbReference>
<dbReference type="Pfam" id="PF00989">
    <property type="entry name" value="PAS"/>
    <property type="match status" value="1"/>
</dbReference>
<dbReference type="PROSITE" id="PS50113">
    <property type="entry name" value="PAC"/>
    <property type="match status" value="3"/>
</dbReference>
<dbReference type="SUPFAM" id="SSF141868">
    <property type="entry name" value="EAL domain-like"/>
    <property type="match status" value="1"/>
</dbReference>
<dbReference type="InterPro" id="IPR035919">
    <property type="entry name" value="EAL_sf"/>
</dbReference>
<feature type="domain" description="EAL" evidence="3">
    <location>
        <begin position="861"/>
        <end position="1111"/>
    </location>
</feature>
<keyword evidence="6" id="KW-1185">Reference proteome</keyword>
<dbReference type="Pfam" id="PF08447">
    <property type="entry name" value="PAS_3"/>
    <property type="match status" value="2"/>
</dbReference>
<dbReference type="InterPro" id="IPR003018">
    <property type="entry name" value="GAF"/>
</dbReference>
<feature type="domain" description="PAS" evidence="1">
    <location>
        <begin position="427"/>
        <end position="499"/>
    </location>
</feature>
<dbReference type="NCBIfam" id="TIGR00254">
    <property type="entry name" value="GGDEF"/>
    <property type="match status" value="1"/>
</dbReference>
<evidence type="ECO:0000259" key="2">
    <source>
        <dbReference type="PROSITE" id="PS50113"/>
    </source>
</evidence>
<name>A0ABW7H1I6_9BURK</name>
<dbReference type="PROSITE" id="PS50112">
    <property type="entry name" value="PAS"/>
    <property type="match status" value="4"/>
</dbReference>
<dbReference type="InterPro" id="IPR052155">
    <property type="entry name" value="Biofilm_reg_signaling"/>
</dbReference>
<dbReference type="InterPro" id="IPR001610">
    <property type="entry name" value="PAC"/>
</dbReference>
<dbReference type="Gene3D" id="3.30.70.270">
    <property type="match status" value="1"/>
</dbReference>
<gene>
    <name evidence="5" type="ORF">ACG01O_15585</name>
</gene>
<dbReference type="SUPFAM" id="SSF55073">
    <property type="entry name" value="Nucleotide cyclase"/>
    <property type="match status" value="1"/>
</dbReference>
<evidence type="ECO:0000313" key="5">
    <source>
        <dbReference type="EMBL" id="MFG6468048.1"/>
    </source>
</evidence>
<dbReference type="SMART" id="SM00052">
    <property type="entry name" value="EAL"/>
    <property type="match status" value="1"/>
</dbReference>
<dbReference type="SMART" id="SM00086">
    <property type="entry name" value="PAC"/>
    <property type="match status" value="4"/>
</dbReference>
<evidence type="ECO:0000313" key="6">
    <source>
        <dbReference type="Proteomes" id="UP001606303"/>
    </source>
</evidence>
<dbReference type="InterPro" id="IPR000700">
    <property type="entry name" value="PAS-assoc_C"/>
</dbReference>
<proteinExistence type="predicted"/>
<feature type="domain" description="PAS" evidence="1">
    <location>
        <begin position="555"/>
        <end position="628"/>
    </location>
</feature>
<reference evidence="5 6" key="1">
    <citation type="submission" date="2024-08" db="EMBL/GenBank/DDBJ databases">
        <authorList>
            <person name="Lu H."/>
        </authorList>
    </citation>
    <scope>NUCLEOTIDE SEQUENCE [LARGE SCALE GENOMIC DNA]</scope>
    <source>
        <strain evidence="5 6">BYS87W</strain>
    </source>
</reference>
<dbReference type="RefSeq" id="WP_394385954.1">
    <property type="nucleotide sequence ID" value="NZ_JBIGIB010000004.1"/>
</dbReference>
<dbReference type="Gene3D" id="3.20.20.450">
    <property type="entry name" value="EAL domain"/>
    <property type="match status" value="1"/>
</dbReference>
<organism evidence="5 6">
    <name type="scientific">Pelomonas baiyunensis</name>
    <dbReference type="NCBI Taxonomy" id="3299026"/>
    <lineage>
        <taxon>Bacteria</taxon>
        <taxon>Pseudomonadati</taxon>
        <taxon>Pseudomonadota</taxon>
        <taxon>Betaproteobacteria</taxon>
        <taxon>Burkholderiales</taxon>
        <taxon>Sphaerotilaceae</taxon>
        <taxon>Roseateles</taxon>
    </lineage>
</organism>
<dbReference type="InterPro" id="IPR029016">
    <property type="entry name" value="GAF-like_dom_sf"/>
</dbReference>
<dbReference type="PANTHER" id="PTHR44757:SF4">
    <property type="entry name" value="DIGUANYLATE CYCLASE DGCE-RELATED"/>
    <property type="match status" value="1"/>
</dbReference>
<feature type="domain" description="PAC" evidence="2">
    <location>
        <begin position="502"/>
        <end position="554"/>
    </location>
</feature>
<dbReference type="InterPro" id="IPR035965">
    <property type="entry name" value="PAS-like_dom_sf"/>
</dbReference>
<dbReference type="SMART" id="SM00091">
    <property type="entry name" value="PAS"/>
    <property type="match status" value="4"/>
</dbReference>
<dbReference type="PROSITE" id="PS50887">
    <property type="entry name" value="GGDEF"/>
    <property type="match status" value="1"/>
</dbReference>
<dbReference type="InterPro" id="IPR000014">
    <property type="entry name" value="PAS"/>
</dbReference>
<dbReference type="Proteomes" id="UP001606303">
    <property type="component" value="Unassembled WGS sequence"/>
</dbReference>
<dbReference type="InterPro" id="IPR013655">
    <property type="entry name" value="PAS_fold_3"/>
</dbReference>
<dbReference type="InterPro" id="IPR043128">
    <property type="entry name" value="Rev_trsase/Diguanyl_cyclase"/>
</dbReference>
<dbReference type="PANTHER" id="PTHR44757">
    <property type="entry name" value="DIGUANYLATE CYCLASE DGCP"/>
    <property type="match status" value="1"/>
</dbReference>
<dbReference type="InterPro" id="IPR013767">
    <property type="entry name" value="PAS_fold"/>
</dbReference>
<feature type="domain" description="PAC" evidence="2">
    <location>
        <begin position="242"/>
        <end position="295"/>
    </location>
</feature>
<dbReference type="Gene3D" id="2.10.70.100">
    <property type="match status" value="1"/>
</dbReference>
<dbReference type="SMART" id="SM00267">
    <property type="entry name" value="GGDEF"/>
    <property type="match status" value="1"/>
</dbReference>
<dbReference type="Pfam" id="PF01590">
    <property type="entry name" value="GAF"/>
    <property type="match status" value="1"/>
</dbReference>
<dbReference type="InterPro" id="IPR000160">
    <property type="entry name" value="GGDEF_dom"/>
</dbReference>
<dbReference type="InterPro" id="IPR029787">
    <property type="entry name" value="Nucleotide_cyclase"/>
</dbReference>
<protein>
    <submittedName>
        <fullName evidence="5">EAL domain-containing protein</fullName>
    </submittedName>
</protein>
<dbReference type="Pfam" id="PF00990">
    <property type="entry name" value="GGDEF"/>
    <property type="match status" value="1"/>
</dbReference>
<feature type="domain" description="GGDEF" evidence="4">
    <location>
        <begin position="717"/>
        <end position="850"/>
    </location>
</feature>
<dbReference type="Pfam" id="PF08448">
    <property type="entry name" value="PAS_4"/>
    <property type="match status" value="1"/>
</dbReference>
<dbReference type="CDD" id="cd01949">
    <property type="entry name" value="GGDEF"/>
    <property type="match status" value="1"/>
</dbReference>
<evidence type="ECO:0000259" key="4">
    <source>
        <dbReference type="PROSITE" id="PS50887"/>
    </source>
</evidence>
<dbReference type="InterPro" id="IPR013656">
    <property type="entry name" value="PAS_4"/>
</dbReference>
<evidence type="ECO:0000259" key="1">
    <source>
        <dbReference type="PROSITE" id="PS50112"/>
    </source>
</evidence>
<feature type="domain" description="PAS" evidence="1">
    <location>
        <begin position="170"/>
        <end position="214"/>
    </location>
</feature>
<dbReference type="InterPro" id="IPR001633">
    <property type="entry name" value="EAL_dom"/>
</dbReference>
<dbReference type="Pfam" id="PF00563">
    <property type="entry name" value="EAL"/>
    <property type="match status" value="1"/>
</dbReference>
<dbReference type="NCBIfam" id="TIGR00229">
    <property type="entry name" value="sensory_box"/>
    <property type="match status" value="4"/>
</dbReference>
<accession>A0ABW7H1I6</accession>
<feature type="domain" description="PAC" evidence="2">
    <location>
        <begin position="632"/>
        <end position="685"/>
    </location>
</feature>